<evidence type="ECO:0000313" key="2">
    <source>
        <dbReference type="Proteomes" id="UP000482295"/>
    </source>
</evidence>
<organism evidence="1 2">
    <name type="scientific">Prevotella vespertina</name>
    <dbReference type="NCBI Taxonomy" id="2608404"/>
    <lineage>
        <taxon>Bacteria</taxon>
        <taxon>Pseudomonadati</taxon>
        <taxon>Bacteroidota</taxon>
        <taxon>Bacteroidia</taxon>
        <taxon>Bacteroidales</taxon>
        <taxon>Prevotellaceae</taxon>
        <taxon>Prevotella</taxon>
    </lineage>
</organism>
<gene>
    <name evidence="1" type="ORF">F0475_05150</name>
</gene>
<comment type="caution">
    <text evidence="1">The sequence shown here is derived from an EMBL/GenBank/DDBJ whole genome shotgun (WGS) entry which is preliminary data.</text>
</comment>
<accession>A0A7C9HSD7</accession>
<dbReference type="Proteomes" id="UP000482295">
    <property type="component" value="Unassembled WGS sequence"/>
</dbReference>
<sequence>MVSRNRSNNILELRKRPSPIEKGVSLCRKEPLFTSKKRPLHLQTIVFTPLSIRRGDGGEAVDGRG</sequence>
<protein>
    <submittedName>
        <fullName evidence="1">Uncharacterized protein</fullName>
    </submittedName>
</protein>
<dbReference type="AlphaFoldDB" id="A0A7C9HSD7"/>
<proteinExistence type="predicted"/>
<evidence type="ECO:0000313" key="1">
    <source>
        <dbReference type="EMBL" id="MUL27702.1"/>
    </source>
</evidence>
<name>A0A7C9HSD7_9BACT</name>
<dbReference type="EMBL" id="VVIQ01000004">
    <property type="protein sequence ID" value="MUL27702.1"/>
    <property type="molecule type" value="Genomic_DNA"/>
</dbReference>
<keyword evidence="2" id="KW-1185">Reference proteome</keyword>
<reference evidence="1 2" key="1">
    <citation type="submission" date="2019-09" db="EMBL/GenBank/DDBJ databases">
        <title>Prevotella A2879 sp. nov., isolated from an abscess of a patient.</title>
        <authorList>
            <person name="Buhl M."/>
            <person name="Oberhettinger P."/>
        </authorList>
    </citation>
    <scope>NUCLEOTIDE SEQUENCE [LARGE SCALE GENOMIC DNA]</scope>
    <source>
        <strain evidence="1 2">A2879</strain>
    </source>
</reference>